<accession>A0A9Q3BVH3</accession>
<dbReference type="EMBL" id="AVOT02003332">
    <property type="protein sequence ID" value="MBW0473219.1"/>
    <property type="molecule type" value="Genomic_DNA"/>
</dbReference>
<organism evidence="2 3">
    <name type="scientific">Austropuccinia psidii MF-1</name>
    <dbReference type="NCBI Taxonomy" id="1389203"/>
    <lineage>
        <taxon>Eukaryota</taxon>
        <taxon>Fungi</taxon>
        <taxon>Dikarya</taxon>
        <taxon>Basidiomycota</taxon>
        <taxon>Pucciniomycotina</taxon>
        <taxon>Pucciniomycetes</taxon>
        <taxon>Pucciniales</taxon>
        <taxon>Sphaerophragmiaceae</taxon>
        <taxon>Austropuccinia</taxon>
    </lineage>
</organism>
<dbReference type="Proteomes" id="UP000765509">
    <property type="component" value="Unassembled WGS sequence"/>
</dbReference>
<evidence type="ECO:0000313" key="2">
    <source>
        <dbReference type="EMBL" id="MBW0473219.1"/>
    </source>
</evidence>
<comment type="caution">
    <text evidence="2">The sequence shown here is derived from an EMBL/GenBank/DDBJ whole genome shotgun (WGS) entry which is preliminary data.</text>
</comment>
<protein>
    <submittedName>
        <fullName evidence="2">Uncharacterized protein</fullName>
    </submittedName>
</protein>
<evidence type="ECO:0000313" key="3">
    <source>
        <dbReference type="Proteomes" id="UP000765509"/>
    </source>
</evidence>
<feature type="region of interest" description="Disordered" evidence="1">
    <location>
        <begin position="1"/>
        <end position="63"/>
    </location>
</feature>
<name>A0A9Q3BVH3_9BASI</name>
<proteinExistence type="predicted"/>
<dbReference type="AlphaFoldDB" id="A0A9Q3BVH3"/>
<gene>
    <name evidence="2" type="ORF">O181_012934</name>
</gene>
<evidence type="ECO:0000256" key="1">
    <source>
        <dbReference type="SAM" id="MobiDB-lite"/>
    </source>
</evidence>
<keyword evidence="3" id="KW-1185">Reference proteome</keyword>
<sequence length="102" mass="11700">MNFSRLFPEHQARKNNNSMPPPPPSSTGIEMYDQQNQMSPKDETQKPIHFLNEALSPKNPSRSLNEHQISLVLKQVESIDHLLKPDNGQELHSKNSFDIILQ</sequence>
<reference evidence="2" key="1">
    <citation type="submission" date="2021-03" db="EMBL/GenBank/DDBJ databases">
        <title>Draft genome sequence of rust myrtle Austropuccinia psidii MF-1, a brazilian biotype.</title>
        <authorList>
            <person name="Quecine M.C."/>
            <person name="Pachon D.M.R."/>
            <person name="Bonatelli M.L."/>
            <person name="Correr F.H."/>
            <person name="Franceschini L.M."/>
            <person name="Leite T.F."/>
            <person name="Margarido G.R.A."/>
            <person name="Almeida C.A."/>
            <person name="Ferrarezi J.A."/>
            <person name="Labate C.A."/>
        </authorList>
    </citation>
    <scope>NUCLEOTIDE SEQUENCE</scope>
    <source>
        <strain evidence="2">MF-1</strain>
    </source>
</reference>